<dbReference type="EMBL" id="PKPP01002540">
    <property type="protein sequence ID" value="PWA74604.1"/>
    <property type="molecule type" value="Genomic_DNA"/>
</dbReference>
<keyword evidence="2" id="KW-1185">Reference proteome</keyword>
<dbReference type="GO" id="GO:0019005">
    <property type="term" value="C:SCF ubiquitin ligase complex"/>
    <property type="evidence" value="ECO:0007669"/>
    <property type="project" value="TreeGrafter"/>
</dbReference>
<dbReference type="SUPFAM" id="SSF52047">
    <property type="entry name" value="RNI-like"/>
    <property type="match status" value="1"/>
</dbReference>
<comment type="caution">
    <text evidence="1">The sequence shown here is derived from an EMBL/GenBank/DDBJ whole genome shotgun (WGS) entry which is preliminary data.</text>
</comment>
<dbReference type="InterPro" id="IPR006553">
    <property type="entry name" value="Leu-rich_rpt_Cys-con_subtyp"/>
</dbReference>
<dbReference type="GO" id="GO:0031146">
    <property type="term" value="P:SCF-dependent proteasomal ubiquitin-dependent protein catabolic process"/>
    <property type="evidence" value="ECO:0007669"/>
    <property type="project" value="TreeGrafter"/>
</dbReference>
<dbReference type="AlphaFoldDB" id="A0A2U1NM62"/>
<dbReference type="PANTHER" id="PTHR13318">
    <property type="entry name" value="PARTNER OF PAIRED, ISOFORM B-RELATED"/>
    <property type="match status" value="1"/>
</dbReference>
<accession>A0A2U1NM62</accession>
<dbReference type="SMART" id="SM00367">
    <property type="entry name" value="LRR_CC"/>
    <property type="match status" value="8"/>
</dbReference>
<name>A0A2U1NM62_ARTAN</name>
<dbReference type="Gene3D" id="3.80.10.10">
    <property type="entry name" value="Ribonuclease Inhibitor"/>
    <property type="match status" value="2"/>
</dbReference>
<dbReference type="PANTHER" id="PTHR13318:SF26">
    <property type="entry name" value="F-BOX_LRR-REPEAT PROTEIN 12"/>
    <property type="match status" value="1"/>
</dbReference>
<sequence>MDLHYKKTQSCISTTTHLLPDDVLYLIFEKLDSKLDQDSFGLTCHAFLNIQNSSRKCLKLGCSVLPECCCLDVFHPRANVKRLLNGFMQLESLSSGNCPLVSDSCLTPLLKYGLASIASGCHLLSIISLSKCSITNSGLKILTQSCKSLRGVNLSCCKNITDNGIRSLNQNCRQLISLNISGCDRVNGEGFKDFSETLACLEANNCVFDSLGDILSGGGLEYLNLNGVHKCIGENGLADIGLGFASYLIILDLGWCTFVDNDTIIKISKGCPLLKEWNLSYCANIGTSGWEAIGLYCKNLKILHVNYCGKLCDRGLLALGNGCKRLSVIYMCRYLKIAEVGLHVFKIKREDVEIRYEQIWDIRPSWAFTSFNYKYLKRN</sequence>
<evidence type="ECO:0000313" key="1">
    <source>
        <dbReference type="EMBL" id="PWA74604.1"/>
    </source>
</evidence>
<protein>
    <submittedName>
        <fullName evidence="1">Leucine-rich repeat domain, L domain-like protein</fullName>
    </submittedName>
</protein>
<dbReference type="InterPro" id="IPR032675">
    <property type="entry name" value="LRR_dom_sf"/>
</dbReference>
<dbReference type="Pfam" id="PF13516">
    <property type="entry name" value="LRR_6"/>
    <property type="match status" value="3"/>
</dbReference>
<dbReference type="CDD" id="cd22159">
    <property type="entry name" value="F-box_AtTIR1-like"/>
    <property type="match status" value="1"/>
</dbReference>
<dbReference type="InterPro" id="IPR001611">
    <property type="entry name" value="Leu-rich_rpt"/>
</dbReference>
<organism evidence="1 2">
    <name type="scientific">Artemisia annua</name>
    <name type="common">Sweet wormwood</name>
    <dbReference type="NCBI Taxonomy" id="35608"/>
    <lineage>
        <taxon>Eukaryota</taxon>
        <taxon>Viridiplantae</taxon>
        <taxon>Streptophyta</taxon>
        <taxon>Embryophyta</taxon>
        <taxon>Tracheophyta</taxon>
        <taxon>Spermatophyta</taxon>
        <taxon>Magnoliopsida</taxon>
        <taxon>eudicotyledons</taxon>
        <taxon>Gunneridae</taxon>
        <taxon>Pentapetalae</taxon>
        <taxon>asterids</taxon>
        <taxon>campanulids</taxon>
        <taxon>Asterales</taxon>
        <taxon>Asteraceae</taxon>
        <taxon>Asteroideae</taxon>
        <taxon>Anthemideae</taxon>
        <taxon>Artemisiinae</taxon>
        <taxon>Artemisia</taxon>
    </lineage>
</organism>
<proteinExistence type="predicted"/>
<dbReference type="OrthoDB" id="550575at2759"/>
<dbReference type="Proteomes" id="UP000245207">
    <property type="component" value="Unassembled WGS sequence"/>
</dbReference>
<reference evidence="1 2" key="1">
    <citation type="journal article" date="2018" name="Mol. Plant">
        <title>The genome of Artemisia annua provides insight into the evolution of Asteraceae family and artemisinin biosynthesis.</title>
        <authorList>
            <person name="Shen Q."/>
            <person name="Zhang L."/>
            <person name="Liao Z."/>
            <person name="Wang S."/>
            <person name="Yan T."/>
            <person name="Shi P."/>
            <person name="Liu M."/>
            <person name="Fu X."/>
            <person name="Pan Q."/>
            <person name="Wang Y."/>
            <person name="Lv Z."/>
            <person name="Lu X."/>
            <person name="Zhang F."/>
            <person name="Jiang W."/>
            <person name="Ma Y."/>
            <person name="Chen M."/>
            <person name="Hao X."/>
            <person name="Li L."/>
            <person name="Tang Y."/>
            <person name="Lv G."/>
            <person name="Zhou Y."/>
            <person name="Sun X."/>
            <person name="Brodelius P.E."/>
            <person name="Rose J.K.C."/>
            <person name="Tang K."/>
        </authorList>
    </citation>
    <scope>NUCLEOTIDE SEQUENCE [LARGE SCALE GENOMIC DNA]</scope>
    <source>
        <strain evidence="2">cv. Huhao1</strain>
        <tissue evidence="1">Leaf</tissue>
    </source>
</reference>
<evidence type="ECO:0000313" key="2">
    <source>
        <dbReference type="Proteomes" id="UP000245207"/>
    </source>
</evidence>
<dbReference type="STRING" id="35608.A0A2U1NM62"/>
<gene>
    <name evidence="1" type="ORF">CTI12_AA250410</name>
</gene>